<feature type="compositionally biased region" description="Basic and acidic residues" evidence="1">
    <location>
        <begin position="722"/>
        <end position="733"/>
    </location>
</feature>
<feature type="region of interest" description="Disordered" evidence="1">
    <location>
        <begin position="434"/>
        <end position="456"/>
    </location>
</feature>
<feature type="region of interest" description="Disordered" evidence="1">
    <location>
        <begin position="898"/>
        <end position="990"/>
    </location>
</feature>
<accession>A0A835YNF5</accession>
<proteinExistence type="predicted"/>
<feature type="compositionally biased region" description="Acidic residues" evidence="1">
    <location>
        <begin position="931"/>
        <end position="946"/>
    </location>
</feature>
<feature type="compositionally biased region" description="Acidic residues" evidence="1">
    <location>
        <begin position="531"/>
        <end position="569"/>
    </location>
</feature>
<feature type="region of interest" description="Disordered" evidence="1">
    <location>
        <begin position="756"/>
        <end position="811"/>
    </location>
</feature>
<dbReference type="AlphaFoldDB" id="A0A835YNF5"/>
<feature type="compositionally biased region" description="Low complexity" evidence="1">
    <location>
        <begin position="898"/>
        <end position="915"/>
    </location>
</feature>
<dbReference type="Proteomes" id="UP000664859">
    <property type="component" value="Unassembled WGS sequence"/>
</dbReference>
<feature type="compositionally biased region" description="Basic and acidic residues" evidence="1">
    <location>
        <begin position="521"/>
        <end position="530"/>
    </location>
</feature>
<comment type="caution">
    <text evidence="2">The sequence shown here is derived from an EMBL/GenBank/DDBJ whole genome shotgun (WGS) entry which is preliminary data.</text>
</comment>
<feature type="compositionally biased region" description="Low complexity" evidence="1">
    <location>
        <begin position="695"/>
        <end position="704"/>
    </location>
</feature>
<feature type="compositionally biased region" description="Basic and acidic residues" evidence="1">
    <location>
        <begin position="646"/>
        <end position="664"/>
    </location>
</feature>
<protein>
    <submittedName>
        <fullName evidence="2">Uncharacterized protein</fullName>
    </submittedName>
</protein>
<name>A0A835YNF5_9STRA</name>
<gene>
    <name evidence="2" type="ORF">JKP88DRAFT_282521</name>
</gene>
<feature type="compositionally biased region" description="Gly residues" evidence="1">
    <location>
        <begin position="792"/>
        <end position="807"/>
    </location>
</feature>
<evidence type="ECO:0000313" key="2">
    <source>
        <dbReference type="EMBL" id="KAG5176780.1"/>
    </source>
</evidence>
<evidence type="ECO:0000313" key="3">
    <source>
        <dbReference type="Proteomes" id="UP000664859"/>
    </source>
</evidence>
<reference evidence="2" key="1">
    <citation type="submission" date="2021-02" db="EMBL/GenBank/DDBJ databases">
        <title>First Annotated Genome of the Yellow-green Alga Tribonema minus.</title>
        <authorList>
            <person name="Mahan K.M."/>
        </authorList>
    </citation>
    <scope>NUCLEOTIDE SEQUENCE</scope>
    <source>
        <strain evidence="2">UTEX B ZZ1240</strain>
    </source>
</reference>
<feature type="region of interest" description="Disordered" evidence="1">
    <location>
        <begin position="483"/>
        <end position="570"/>
    </location>
</feature>
<feature type="compositionally biased region" description="Acidic residues" evidence="1">
    <location>
        <begin position="705"/>
        <end position="720"/>
    </location>
</feature>
<dbReference type="EMBL" id="JAFCMP010000533">
    <property type="protein sequence ID" value="KAG5176780.1"/>
    <property type="molecule type" value="Genomic_DNA"/>
</dbReference>
<feature type="region of interest" description="Disordered" evidence="1">
    <location>
        <begin position="645"/>
        <end position="735"/>
    </location>
</feature>
<feature type="region of interest" description="Disordered" evidence="1">
    <location>
        <begin position="289"/>
        <end position="328"/>
    </location>
</feature>
<evidence type="ECO:0000256" key="1">
    <source>
        <dbReference type="SAM" id="MobiDB-lite"/>
    </source>
</evidence>
<sequence>MTVVELAAMLQSAFNIGELERAVGLLAPNGAVIPLAAICRAPALLPKVRAFALLVKTADQDDEGVYPISALTPVSDELRGGRFALDNGLWEAHIMEVIRQLTARGRLSAQEGLALARRLKRTPDYSPPSSEVIQQLTARGRLSAQEGLALARCAAAGDAVVLACCRIADAVGGGGAAYLADALKLAAAALVAVGGGGRGGEGGGGGGGEGLVHAAQRNLAGFAEVLLATGHCDLAGLTTRHVTADEYISLLHQTLNLGHDIMSAYADFAGGDGLKALLLRLVELGQINSDDGADQGGEDEADDDSGGGGAEELDEASGSGGTRRSSVAVTDADRRLRRSVLLSALALADVARVSAQQRRAAAALIDAEHSAALRAFEATSAALVYRNNGEVALLIDTLVGLPAATKLQGVSAAALSTRRVSQATSRGFDDIETVDGATTVNENGEDDYDGGYGAYSGGGGGDEAALWQDSDVKDFTTGYGAEQYEQYDNDADADADAASDKDDDDDRKAEAMWSRTARTAAGRDDNHGDDDQQEDGSGDDEQGGDGDAQQDGDGGDDQQDGDGGPEEEGGSAAAMLWVRVARLVDSCAQLLRLLRVRGLLTGDGEAALRAMAQRKSAALFAADIEDLMETLVQAARIELELSAATDESRNDDAQARGPPLRDEMAAWDGRYEPVTGKASAGSTMSILRLPGGPADPGNGDSASGDSDDDEHAAAEDEQEDAYPQHDEGADNRRVATSGARADALLAQRFAAMKARAEAAAEEESEPAERVTTLSGVEESEPADGGTTLSGLNDGGGAADRASGGGGAAADRAGDRDLCMEVGALVASLTKRGLLSRKQRVLLLSQLNRGLLSRKQRVLLLSQLNRGVGDEARAAYRAYLRTKDPRELFAALMAMTGQQQQQQPLRRAASIAAAHAPRIKGRNSMSPVPEDPAADGFDETDETDDDDGGRSADGSDGGGEDHGDGVDDDGGGSSEGQREEGDEDASASAALEEPSGHFVRLVRGMHADATAAVDELSGHFVRVVGGMQLEAAQVTALRIGLRKQDPDVPSALMEYSETGNRQELEAALMRVMRRHEGCQPQARAVPLAA</sequence>
<feature type="compositionally biased region" description="Acidic residues" evidence="1">
    <location>
        <begin position="291"/>
        <end position="315"/>
    </location>
</feature>
<organism evidence="2 3">
    <name type="scientific">Tribonema minus</name>
    <dbReference type="NCBI Taxonomy" id="303371"/>
    <lineage>
        <taxon>Eukaryota</taxon>
        <taxon>Sar</taxon>
        <taxon>Stramenopiles</taxon>
        <taxon>Ochrophyta</taxon>
        <taxon>PX clade</taxon>
        <taxon>Xanthophyceae</taxon>
        <taxon>Tribonematales</taxon>
        <taxon>Tribonemataceae</taxon>
        <taxon>Tribonema</taxon>
    </lineage>
</organism>
<feature type="compositionally biased region" description="Acidic residues" evidence="1">
    <location>
        <begin position="485"/>
        <end position="505"/>
    </location>
</feature>
<keyword evidence="3" id="KW-1185">Reference proteome</keyword>